<name>A0A1I7XU74_HETBA</name>
<dbReference type="Proteomes" id="UP000095283">
    <property type="component" value="Unplaced"/>
</dbReference>
<dbReference type="AlphaFoldDB" id="A0A1I7XU74"/>
<evidence type="ECO:0000313" key="2">
    <source>
        <dbReference type="WBParaSite" id="Hba_21370"/>
    </source>
</evidence>
<keyword evidence="1" id="KW-1185">Reference proteome</keyword>
<dbReference type="WBParaSite" id="Hba_21370">
    <property type="protein sequence ID" value="Hba_21370"/>
    <property type="gene ID" value="Hba_21370"/>
</dbReference>
<evidence type="ECO:0000313" key="1">
    <source>
        <dbReference type="Proteomes" id="UP000095283"/>
    </source>
</evidence>
<organism evidence="1 2">
    <name type="scientific">Heterorhabditis bacteriophora</name>
    <name type="common">Entomopathogenic nematode worm</name>
    <dbReference type="NCBI Taxonomy" id="37862"/>
    <lineage>
        <taxon>Eukaryota</taxon>
        <taxon>Metazoa</taxon>
        <taxon>Ecdysozoa</taxon>
        <taxon>Nematoda</taxon>
        <taxon>Chromadorea</taxon>
        <taxon>Rhabditida</taxon>
        <taxon>Rhabditina</taxon>
        <taxon>Rhabditomorpha</taxon>
        <taxon>Strongyloidea</taxon>
        <taxon>Heterorhabditidae</taxon>
        <taxon>Heterorhabditis</taxon>
    </lineage>
</organism>
<proteinExistence type="predicted"/>
<accession>A0A1I7XU74</accession>
<protein>
    <submittedName>
        <fullName evidence="2">Ovule protein</fullName>
    </submittedName>
</protein>
<sequence>MSMFKAMENLKKYRTRKNDYQEQAEPISKTDIQRCDLNHSWLECTYAIHDLSSCICYRCLPIRSSITTANDF</sequence>
<reference evidence="2" key="1">
    <citation type="submission" date="2016-11" db="UniProtKB">
        <authorList>
            <consortium name="WormBaseParasite"/>
        </authorList>
    </citation>
    <scope>IDENTIFICATION</scope>
</reference>